<protein>
    <submittedName>
        <fullName evidence="3">Uma2 family endonuclease</fullName>
    </submittedName>
</protein>
<gene>
    <name evidence="3" type="ORF">HNI00_09845</name>
</gene>
<dbReference type="CDD" id="cd06260">
    <property type="entry name" value="DUF820-like"/>
    <property type="match status" value="1"/>
</dbReference>
<keyword evidence="3" id="KW-0540">Nuclease</keyword>
<dbReference type="Pfam" id="PF05685">
    <property type="entry name" value="Uma2"/>
    <property type="match status" value="1"/>
</dbReference>
<proteinExistence type="predicted"/>
<organism evidence="3">
    <name type="scientific">Thermoleptolyngbya oregonensis NK1-22</name>
    <dbReference type="NCBI Taxonomy" id="2547457"/>
    <lineage>
        <taxon>Bacteria</taxon>
        <taxon>Bacillati</taxon>
        <taxon>Cyanobacteriota</taxon>
        <taxon>Cyanophyceae</taxon>
        <taxon>Oculatellales</taxon>
        <taxon>Oculatellaceae</taxon>
        <taxon>Thermoleptolyngbya</taxon>
    </lineage>
</organism>
<dbReference type="SUPFAM" id="SSF52980">
    <property type="entry name" value="Restriction endonuclease-like"/>
    <property type="match status" value="1"/>
</dbReference>
<feature type="compositionally biased region" description="Basic and acidic residues" evidence="1">
    <location>
        <begin position="225"/>
        <end position="258"/>
    </location>
</feature>
<dbReference type="Gene3D" id="3.90.1570.10">
    <property type="entry name" value="tt1808, chain A"/>
    <property type="match status" value="1"/>
</dbReference>
<evidence type="ECO:0000256" key="1">
    <source>
        <dbReference type="SAM" id="MobiDB-lite"/>
    </source>
</evidence>
<keyword evidence="3" id="KW-0378">Hydrolase</keyword>
<dbReference type="PANTHER" id="PTHR33352:SF3">
    <property type="entry name" value="SLR1612 PROTEIN"/>
    <property type="match status" value="1"/>
</dbReference>
<reference evidence="3" key="1">
    <citation type="submission" date="2020-05" db="EMBL/GenBank/DDBJ databases">
        <authorList>
            <person name="Zhu T."/>
            <person name="Keshari N."/>
            <person name="Lu X."/>
        </authorList>
    </citation>
    <scope>NUCLEOTIDE SEQUENCE</scope>
    <source>
        <strain evidence="3">NK1-22</strain>
    </source>
</reference>
<evidence type="ECO:0000313" key="3">
    <source>
        <dbReference type="EMBL" id="WOB43425.1"/>
    </source>
</evidence>
<dbReference type="InterPro" id="IPR008538">
    <property type="entry name" value="Uma2"/>
</dbReference>
<dbReference type="KEGG" id="tog:HNI00_09845"/>
<dbReference type="InterPro" id="IPR011335">
    <property type="entry name" value="Restrct_endonuc-II-like"/>
</dbReference>
<dbReference type="InterPro" id="IPR012296">
    <property type="entry name" value="Nuclease_put_TT1808"/>
</dbReference>
<sequence>MAHNLLSDDAIVTELDISHLVTEDDTPVDNFQSEKQQRLLVEPLYSSWSPGIPFIAAANVGVFYALKQDPIVPDAMLSLGLEMPTDWSQKQNRSYFVWEFGKVPDVCIEIVSNREGDELALSRKSQQKGKTLSKKDLYARIGVPYYAVFDPLEQLQAPEEMNGSLLQAWALREGRYHLLQPPVWLEAVGLGLTLWEGEFEGVSGLWLRWCDAQGQVIWTGAEGQNAERQRAEAERQRAEAERQRAEAERQRAEAERQRADRLAERLRAMGVDPDEV</sequence>
<name>A0AA96Y406_9CYAN</name>
<dbReference type="AlphaFoldDB" id="A0AA96Y406"/>
<dbReference type="PANTHER" id="PTHR33352">
    <property type="entry name" value="SLR1095 PROTEIN"/>
    <property type="match status" value="1"/>
</dbReference>
<dbReference type="GO" id="GO:0004519">
    <property type="term" value="F:endonuclease activity"/>
    <property type="evidence" value="ECO:0007669"/>
    <property type="project" value="UniProtKB-KW"/>
</dbReference>
<dbReference type="EMBL" id="CP053540">
    <property type="protein sequence ID" value="WOB43425.1"/>
    <property type="molecule type" value="Genomic_DNA"/>
</dbReference>
<keyword evidence="3" id="KW-0255">Endonuclease</keyword>
<accession>A0AA96Y406</accession>
<feature type="region of interest" description="Disordered" evidence="1">
    <location>
        <begin position="223"/>
        <end position="258"/>
    </location>
</feature>
<evidence type="ECO:0000259" key="2">
    <source>
        <dbReference type="Pfam" id="PF05685"/>
    </source>
</evidence>
<feature type="domain" description="Putative restriction endonuclease" evidence="2">
    <location>
        <begin position="27"/>
        <end position="154"/>
    </location>
</feature>
<dbReference type="RefSeq" id="WP_316792862.1">
    <property type="nucleotide sequence ID" value="NZ_CP053540.1"/>
</dbReference>